<dbReference type="PANTHER" id="PTHR30085:SF7">
    <property type="entry name" value="AMINO-ACID ABC TRANSPORTER-BINDING PROTEIN YHDW-RELATED"/>
    <property type="match status" value="1"/>
</dbReference>
<gene>
    <name evidence="6" type="ORF">ZBT109_2487</name>
</gene>
<dbReference type="RefSeq" id="WP_027705189.1">
    <property type="nucleotide sequence ID" value="NZ_AP018933.1"/>
</dbReference>
<keyword evidence="2" id="KW-0813">Transport</keyword>
<evidence type="ECO:0000313" key="7">
    <source>
        <dbReference type="Proteomes" id="UP000267342"/>
    </source>
</evidence>
<evidence type="ECO:0000259" key="5">
    <source>
        <dbReference type="SMART" id="SM00062"/>
    </source>
</evidence>
<evidence type="ECO:0000256" key="3">
    <source>
        <dbReference type="ARBA" id="ARBA00022729"/>
    </source>
</evidence>
<dbReference type="KEGG" id="zpl:ZBT109_2487"/>
<name>A0A348HHW5_9GAMM</name>
<dbReference type="EMBL" id="AP018933">
    <property type="protein sequence ID" value="BBG31217.1"/>
    <property type="molecule type" value="Genomic_DNA"/>
</dbReference>
<dbReference type="Pfam" id="PF00497">
    <property type="entry name" value="SBP_bac_3"/>
    <property type="match status" value="1"/>
</dbReference>
<dbReference type="PANTHER" id="PTHR30085">
    <property type="entry name" value="AMINO ACID ABC TRANSPORTER PERMEASE"/>
    <property type="match status" value="1"/>
</dbReference>
<accession>A0A348HHW5</accession>
<dbReference type="SMART" id="SM00062">
    <property type="entry name" value="PBPb"/>
    <property type="match status" value="1"/>
</dbReference>
<keyword evidence="7" id="KW-1185">Reference proteome</keyword>
<sequence length="342" mass="36688">MRTRTVLTAMSIAMAGMLATQFSHAGTLENVKKRGELRCGVSDGLAGFSAPDAKGRWQGIDTEMCRAVATAVLGNPEKVTFVPLPNSERFTALQSGEVDLLSRNTTWSASRDNSMGLSFPGGVLFYDGQGFMVHKDAGVTSPKELDGATVCTQSGSTSEMNMADFFASHSLHYQAVTFESPAQLLAAFEGGRCDSISIDSSQLAALRSQLKDPDSGVILPEMISKEPLAPMVRRGDEAWGKVVSWTLYAMLNAEEMGITSKNVDALTAAPKSPDMARLLGKDGDFGKQLGLSNDWAHNIVKNVGNYGEIFDRTVGEHSPLKLARGKNALWNAGGFQYAPPVR</sequence>
<feature type="domain" description="Solute-binding protein family 3/N-terminal" evidence="5">
    <location>
        <begin position="36"/>
        <end position="266"/>
    </location>
</feature>
<dbReference type="GO" id="GO:0006865">
    <property type="term" value="P:amino acid transport"/>
    <property type="evidence" value="ECO:0007669"/>
    <property type="project" value="TreeGrafter"/>
</dbReference>
<keyword evidence="3 4" id="KW-0732">Signal</keyword>
<dbReference type="SUPFAM" id="SSF53850">
    <property type="entry name" value="Periplasmic binding protein-like II"/>
    <property type="match status" value="1"/>
</dbReference>
<dbReference type="OrthoDB" id="9777941at2"/>
<reference evidence="6 7" key="1">
    <citation type="submission" date="2018-09" db="EMBL/GenBank/DDBJ databases">
        <title>Zymobacter palmae IAM14233 (=T109) whole genome analysis.</title>
        <authorList>
            <person name="Yanase H."/>
        </authorList>
    </citation>
    <scope>NUCLEOTIDE SEQUENCE [LARGE SCALE GENOMIC DNA]</scope>
    <source>
        <strain evidence="6 7">IAM14233</strain>
    </source>
</reference>
<dbReference type="InterPro" id="IPR051455">
    <property type="entry name" value="Bact_solute-bind_prot3"/>
</dbReference>
<dbReference type="Gene3D" id="3.40.190.10">
    <property type="entry name" value="Periplasmic binding protein-like II"/>
    <property type="match status" value="2"/>
</dbReference>
<evidence type="ECO:0000256" key="4">
    <source>
        <dbReference type="SAM" id="SignalP"/>
    </source>
</evidence>
<dbReference type="CDD" id="cd13692">
    <property type="entry name" value="PBP2_BztA"/>
    <property type="match status" value="1"/>
</dbReference>
<dbReference type="Proteomes" id="UP000267342">
    <property type="component" value="Chromosome"/>
</dbReference>
<feature type="chain" id="PRO_5016989059" evidence="4">
    <location>
        <begin position="26"/>
        <end position="342"/>
    </location>
</feature>
<organism evidence="6 7">
    <name type="scientific">Zymobacter palmae</name>
    <dbReference type="NCBI Taxonomy" id="33074"/>
    <lineage>
        <taxon>Bacteria</taxon>
        <taxon>Pseudomonadati</taxon>
        <taxon>Pseudomonadota</taxon>
        <taxon>Gammaproteobacteria</taxon>
        <taxon>Oceanospirillales</taxon>
        <taxon>Halomonadaceae</taxon>
        <taxon>Zymobacter group</taxon>
        <taxon>Zymobacter</taxon>
    </lineage>
</organism>
<dbReference type="InterPro" id="IPR001638">
    <property type="entry name" value="Solute-binding_3/MltF_N"/>
</dbReference>
<evidence type="ECO:0000313" key="6">
    <source>
        <dbReference type="EMBL" id="BBG31217.1"/>
    </source>
</evidence>
<evidence type="ECO:0000256" key="2">
    <source>
        <dbReference type="ARBA" id="ARBA00022448"/>
    </source>
</evidence>
<evidence type="ECO:0000256" key="1">
    <source>
        <dbReference type="ARBA" id="ARBA00010333"/>
    </source>
</evidence>
<feature type="signal peptide" evidence="4">
    <location>
        <begin position="1"/>
        <end position="25"/>
    </location>
</feature>
<protein>
    <submittedName>
        <fullName evidence="6">ABC-type amino acid transport/signal</fullName>
    </submittedName>
</protein>
<comment type="similarity">
    <text evidence="1">Belongs to the bacterial solute-binding protein 3 family.</text>
</comment>
<proteinExistence type="inferred from homology"/>
<dbReference type="STRING" id="1123510.GCA_000620025_02100"/>
<dbReference type="AlphaFoldDB" id="A0A348HHW5"/>